<organism evidence="2">
    <name type="scientific">marine sediment metagenome</name>
    <dbReference type="NCBI Taxonomy" id="412755"/>
    <lineage>
        <taxon>unclassified sequences</taxon>
        <taxon>metagenomes</taxon>
        <taxon>ecological metagenomes</taxon>
    </lineage>
</organism>
<dbReference type="Gene3D" id="3.40.720.10">
    <property type="entry name" value="Alkaline Phosphatase, subunit A"/>
    <property type="match status" value="1"/>
</dbReference>
<evidence type="ECO:0000313" key="2">
    <source>
        <dbReference type="EMBL" id="GAF77300.1"/>
    </source>
</evidence>
<feature type="non-terminal residue" evidence="2">
    <location>
        <position position="357"/>
    </location>
</feature>
<dbReference type="InterPro" id="IPR017850">
    <property type="entry name" value="Alkaline_phosphatase_core_sf"/>
</dbReference>
<evidence type="ECO:0000256" key="1">
    <source>
        <dbReference type="SAM" id="MobiDB-lite"/>
    </source>
</evidence>
<gene>
    <name evidence="2" type="ORF">S01H1_15914</name>
</gene>
<feature type="region of interest" description="Disordered" evidence="1">
    <location>
        <begin position="241"/>
        <end position="267"/>
    </location>
</feature>
<dbReference type="Pfam" id="PF01663">
    <property type="entry name" value="Phosphodiest"/>
    <property type="match status" value="1"/>
</dbReference>
<sequence>MNDLLRPTTRLALLLGLAALLPLTPGCNDDRSEGRQLIVLGFDGLDPKLCREMMNQGRLPNIARLRDAGGFKPLGTSTPPQSPVAWCTLTTGTNPGMHGIFDFIHRKPETYLPYSATAETRKVEKWYDCLLPEHIPFGRYRFELAGSEVVNLRQGKPFWEYLTESGIPTRVYRMPANYPPTPSKGADFACLSDMGTPDIQGTTGTFTYFTDDPFRRKFSGGGGELVQITFINDQAEVAFHGPPDSLLKPETDAKGRPKSPKPVETPLTIYRDPTEPTVRLVWENRQVVLTEGEWTDWHPVEFKLGPRWPFTDLPILPTTKSIGRFYLKQVRPVFQLYVSPLNVDPLNPALPISQPKD</sequence>
<dbReference type="AlphaFoldDB" id="X0TMH3"/>
<dbReference type="InterPro" id="IPR002591">
    <property type="entry name" value="Phosphodiest/P_Trfase"/>
</dbReference>
<dbReference type="EMBL" id="BARS01008335">
    <property type="protein sequence ID" value="GAF77300.1"/>
    <property type="molecule type" value="Genomic_DNA"/>
</dbReference>
<proteinExistence type="predicted"/>
<protein>
    <submittedName>
        <fullName evidence="2">Uncharacterized protein</fullName>
    </submittedName>
</protein>
<name>X0TMH3_9ZZZZ</name>
<reference evidence="2" key="1">
    <citation type="journal article" date="2014" name="Front. Microbiol.">
        <title>High frequency of phylogenetically diverse reductive dehalogenase-homologous genes in deep subseafloor sedimentary metagenomes.</title>
        <authorList>
            <person name="Kawai M."/>
            <person name="Futagami T."/>
            <person name="Toyoda A."/>
            <person name="Takaki Y."/>
            <person name="Nishi S."/>
            <person name="Hori S."/>
            <person name="Arai W."/>
            <person name="Tsubouchi T."/>
            <person name="Morono Y."/>
            <person name="Uchiyama I."/>
            <person name="Ito T."/>
            <person name="Fujiyama A."/>
            <person name="Inagaki F."/>
            <person name="Takami H."/>
        </authorList>
    </citation>
    <scope>NUCLEOTIDE SEQUENCE</scope>
    <source>
        <strain evidence="2">Expedition CK06-06</strain>
    </source>
</reference>
<accession>X0TMH3</accession>
<comment type="caution">
    <text evidence="2">The sequence shown here is derived from an EMBL/GenBank/DDBJ whole genome shotgun (WGS) entry which is preliminary data.</text>
</comment>
<dbReference type="SUPFAM" id="SSF53649">
    <property type="entry name" value="Alkaline phosphatase-like"/>
    <property type="match status" value="1"/>
</dbReference>